<evidence type="ECO:0000256" key="5">
    <source>
        <dbReference type="ARBA" id="ARBA00022692"/>
    </source>
</evidence>
<keyword evidence="3" id="KW-0813">Transport</keyword>
<feature type="transmembrane region" description="Helical" evidence="8">
    <location>
        <begin position="132"/>
        <end position="152"/>
    </location>
</feature>
<evidence type="ECO:0000256" key="8">
    <source>
        <dbReference type="SAM" id="Phobius"/>
    </source>
</evidence>
<dbReference type="GO" id="GO:0033214">
    <property type="term" value="P:siderophore-iron import into cell"/>
    <property type="evidence" value="ECO:0007669"/>
    <property type="project" value="TreeGrafter"/>
</dbReference>
<evidence type="ECO:0000256" key="4">
    <source>
        <dbReference type="ARBA" id="ARBA00022475"/>
    </source>
</evidence>
<dbReference type="EMBL" id="SNVJ01000016">
    <property type="protein sequence ID" value="MXP64961.1"/>
    <property type="molecule type" value="Genomic_DNA"/>
</dbReference>
<proteinExistence type="inferred from homology"/>
<dbReference type="FunFam" id="1.10.3470.10:FF:000001">
    <property type="entry name" value="Vitamin B12 ABC transporter permease BtuC"/>
    <property type="match status" value="1"/>
</dbReference>
<dbReference type="AlphaFoldDB" id="A0A845BCV5"/>
<feature type="transmembrane region" description="Helical" evidence="8">
    <location>
        <begin position="206"/>
        <end position="228"/>
    </location>
</feature>
<evidence type="ECO:0000256" key="3">
    <source>
        <dbReference type="ARBA" id="ARBA00022448"/>
    </source>
</evidence>
<feature type="transmembrane region" description="Helical" evidence="8">
    <location>
        <begin position="159"/>
        <end position="177"/>
    </location>
</feature>
<organism evidence="9 10">
    <name type="scientific">Teichococcus coralli</name>
    <dbReference type="NCBI Taxonomy" id="2545983"/>
    <lineage>
        <taxon>Bacteria</taxon>
        <taxon>Pseudomonadati</taxon>
        <taxon>Pseudomonadota</taxon>
        <taxon>Alphaproteobacteria</taxon>
        <taxon>Acetobacterales</taxon>
        <taxon>Roseomonadaceae</taxon>
        <taxon>Roseomonas</taxon>
    </lineage>
</organism>
<dbReference type="SUPFAM" id="SSF81345">
    <property type="entry name" value="ABC transporter involved in vitamin B12 uptake, BtuC"/>
    <property type="match status" value="1"/>
</dbReference>
<comment type="subcellular location">
    <subcellularLocation>
        <location evidence="1">Cell membrane</location>
        <topology evidence="1">Multi-pass membrane protein</topology>
    </subcellularLocation>
</comment>
<keyword evidence="10" id="KW-1185">Reference proteome</keyword>
<evidence type="ECO:0000256" key="7">
    <source>
        <dbReference type="ARBA" id="ARBA00023136"/>
    </source>
</evidence>
<keyword evidence="6 8" id="KW-1133">Transmembrane helix</keyword>
<keyword evidence="5 8" id="KW-0812">Transmembrane</keyword>
<evidence type="ECO:0000313" key="10">
    <source>
        <dbReference type="Proteomes" id="UP000460715"/>
    </source>
</evidence>
<dbReference type="Gene3D" id="1.10.3470.10">
    <property type="entry name" value="ABC transporter involved in vitamin B12 uptake, BtuC"/>
    <property type="match status" value="1"/>
</dbReference>
<keyword evidence="7 8" id="KW-0472">Membrane</keyword>
<feature type="transmembrane region" description="Helical" evidence="8">
    <location>
        <begin position="105"/>
        <end position="126"/>
    </location>
</feature>
<dbReference type="CDD" id="cd06550">
    <property type="entry name" value="TM_ABC_iron-siderophores_like"/>
    <property type="match status" value="1"/>
</dbReference>
<dbReference type="GO" id="GO:0005886">
    <property type="term" value="C:plasma membrane"/>
    <property type="evidence" value="ECO:0007669"/>
    <property type="project" value="UniProtKB-SubCell"/>
</dbReference>
<reference evidence="9 10" key="1">
    <citation type="submission" date="2019-03" db="EMBL/GenBank/DDBJ databases">
        <title>Roseomonas sp. a novel Roseomonas species isolated from Sea whip Gorgonian.</title>
        <authorList>
            <person name="Li F."/>
            <person name="Pan X."/>
            <person name="Huang S."/>
            <person name="Li Z."/>
            <person name="Meng B."/>
        </authorList>
    </citation>
    <scope>NUCLEOTIDE SEQUENCE [LARGE SCALE GENOMIC DNA]</scope>
    <source>
        <strain evidence="9 10">M0104</strain>
    </source>
</reference>
<evidence type="ECO:0000313" key="9">
    <source>
        <dbReference type="EMBL" id="MXP64961.1"/>
    </source>
</evidence>
<gene>
    <name evidence="9" type="ORF">E0493_16555</name>
</gene>
<evidence type="ECO:0000256" key="1">
    <source>
        <dbReference type="ARBA" id="ARBA00004651"/>
    </source>
</evidence>
<dbReference type="GO" id="GO:0022857">
    <property type="term" value="F:transmembrane transporter activity"/>
    <property type="evidence" value="ECO:0007669"/>
    <property type="project" value="InterPro"/>
</dbReference>
<comment type="caution">
    <text evidence="9">The sequence shown here is derived from an EMBL/GenBank/DDBJ whole genome shotgun (WGS) entry which is preliminary data.</text>
</comment>
<evidence type="ECO:0000256" key="6">
    <source>
        <dbReference type="ARBA" id="ARBA00022989"/>
    </source>
</evidence>
<evidence type="ECO:0000256" key="2">
    <source>
        <dbReference type="ARBA" id="ARBA00007935"/>
    </source>
</evidence>
<feature type="transmembrane region" description="Helical" evidence="8">
    <location>
        <begin position="293"/>
        <end position="313"/>
    </location>
</feature>
<comment type="similarity">
    <text evidence="2">Belongs to the binding-protein-dependent transport system permease family. FecCD subfamily.</text>
</comment>
<dbReference type="RefSeq" id="WP_160938371.1">
    <property type="nucleotide sequence ID" value="NZ_SNVJ01000016.1"/>
</dbReference>
<protein>
    <submittedName>
        <fullName evidence="9">Iron ABC transporter permease</fullName>
    </submittedName>
</protein>
<name>A0A845BCV5_9PROT</name>
<feature type="transmembrane region" description="Helical" evidence="8">
    <location>
        <begin position="319"/>
        <end position="341"/>
    </location>
</feature>
<dbReference type="InterPro" id="IPR037294">
    <property type="entry name" value="ABC_BtuC-like"/>
</dbReference>
<feature type="transmembrane region" description="Helical" evidence="8">
    <location>
        <begin position="73"/>
        <end position="93"/>
    </location>
</feature>
<feature type="transmembrane region" description="Helical" evidence="8">
    <location>
        <begin position="266"/>
        <end position="286"/>
    </location>
</feature>
<dbReference type="Pfam" id="PF01032">
    <property type="entry name" value="FecCD"/>
    <property type="match status" value="1"/>
</dbReference>
<dbReference type="PANTHER" id="PTHR30472:SF25">
    <property type="entry name" value="ABC TRANSPORTER PERMEASE PROTEIN MJ0876-RELATED"/>
    <property type="match status" value="1"/>
</dbReference>
<accession>A0A845BCV5</accession>
<sequence>MSPAIAAAVAAHRRRERRRLAVLVATAATLIVSLLLDLATGPALLPMRAVVPALLGQPGADETVSVILWSLRLPMALMALVVGVALGVSGATMQTLLDNPLASPYTLGLAAAAGFGASVAIQHGGWGLPPVLAVPGAAFLATSLACAVILGVGRLRGMAANTVVLAGIALLFLFHALQSLMQFRAAPEVGQQIVFWLLGSLAKADWLNLAITAAVTAAALPLLLRQCWALTALRLGEARARALGLPVGGLRLGVVALISLMTATAISFVGTIGFVGLVAPHLARLCIGEDQRFLLPLSGLMGALMLSSASVLSKVIIPGALVPVGVVTAVIGVPFFFWLILARRLPG</sequence>
<dbReference type="PANTHER" id="PTHR30472">
    <property type="entry name" value="FERRIC ENTEROBACTIN TRANSPORT SYSTEM PERMEASE PROTEIN"/>
    <property type="match status" value="1"/>
</dbReference>
<dbReference type="OrthoDB" id="9811975at2"/>
<feature type="transmembrane region" description="Helical" evidence="8">
    <location>
        <begin position="20"/>
        <end position="45"/>
    </location>
</feature>
<dbReference type="Proteomes" id="UP000460715">
    <property type="component" value="Unassembled WGS sequence"/>
</dbReference>
<keyword evidence="4" id="KW-1003">Cell membrane</keyword>
<dbReference type="InterPro" id="IPR000522">
    <property type="entry name" value="ABC_transptr_permease_BtuC"/>
</dbReference>